<keyword evidence="2" id="KW-1185">Reference proteome</keyword>
<reference evidence="1 2" key="1">
    <citation type="submission" date="2024-04" db="EMBL/GenBank/DDBJ databases">
        <title>Genome assembly C_amara_ONT_v2.</title>
        <authorList>
            <person name="Yant L."/>
            <person name="Moore C."/>
            <person name="Slenker M."/>
        </authorList>
    </citation>
    <scope>NUCLEOTIDE SEQUENCE [LARGE SCALE GENOMIC DNA]</scope>
    <source>
        <tissue evidence="1">Leaf</tissue>
    </source>
</reference>
<name>A0ABD0Z1E1_CARAN</name>
<evidence type="ECO:0000313" key="2">
    <source>
        <dbReference type="Proteomes" id="UP001558713"/>
    </source>
</evidence>
<comment type="caution">
    <text evidence="1">The sequence shown here is derived from an EMBL/GenBank/DDBJ whole genome shotgun (WGS) entry which is preliminary data.</text>
</comment>
<dbReference type="Proteomes" id="UP001558713">
    <property type="component" value="Unassembled WGS sequence"/>
</dbReference>
<accession>A0ABD0Z1E1</accession>
<proteinExistence type="predicted"/>
<sequence length="126" mass="14294">MISYIHGPDFSSYLKSLVVHLEACVPKILFIRRSLLLRRRTSGVSMADNIFDAISSLSLEDDEPLELPDSPRFRVFDENAMSILGRLLNPDIQIMTKMIEAMPRVWRMVGRVRGIDLGRTTIGLCS</sequence>
<organism evidence="1 2">
    <name type="scientific">Cardamine amara subsp. amara</name>
    <dbReference type="NCBI Taxonomy" id="228776"/>
    <lineage>
        <taxon>Eukaryota</taxon>
        <taxon>Viridiplantae</taxon>
        <taxon>Streptophyta</taxon>
        <taxon>Embryophyta</taxon>
        <taxon>Tracheophyta</taxon>
        <taxon>Spermatophyta</taxon>
        <taxon>Magnoliopsida</taxon>
        <taxon>eudicotyledons</taxon>
        <taxon>Gunneridae</taxon>
        <taxon>Pentapetalae</taxon>
        <taxon>rosids</taxon>
        <taxon>malvids</taxon>
        <taxon>Brassicales</taxon>
        <taxon>Brassicaceae</taxon>
        <taxon>Cardamineae</taxon>
        <taxon>Cardamine</taxon>
    </lineage>
</organism>
<gene>
    <name evidence="1" type="ORF">V5N11_005953</name>
</gene>
<evidence type="ECO:0000313" key="1">
    <source>
        <dbReference type="EMBL" id="KAL1188527.1"/>
    </source>
</evidence>
<dbReference type="AlphaFoldDB" id="A0ABD0Z1E1"/>
<protein>
    <submittedName>
        <fullName evidence="1">Uncharacterized protein</fullName>
    </submittedName>
</protein>
<dbReference type="EMBL" id="JBANAX010000922">
    <property type="protein sequence ID" value="KAL1188527.1"/>
    <property type="molecule type" value="Genomic_DNA"/>
</dbReference>